<gene>
    <name evidence="2" type="ORF">HELGO_WM8164</name>
</gene>
<proteinExistence type="predicted"/>
<dbReference type="InterPro" id="IPR043133">
    <property type="entry name" value="GTP-CH-I_C/QueF"/>
</dbReference>
<dbReference type="AlphaFoldDB" id="A0A6S6TNT8"/>
<organism evidence="2">
    <name type="scientific">uncultured Sulfurovum sp</name>
    <dbReference type="NCBI Taxonomy" id="269237"/>
    <lineage>
        <taxon>Bacteria</taxon>
        <taxon>Pseudomonadati</taxon>
        <taxon>Campylobacterota</taxon>
        <taxon>Epsilonproteobacteria</taxon>
        <taxon>Campylobacterales</taxon>
        <taxon>Sulfurovaceae</taxon>
        <taxon>Sulfurovum</taxon>
        <taxon>environmental samples</taxon>
    </lineage>
</organism>
<dbReference type="GO" id="GO:0004150">
    <property type="term" value="F:dihydroneopterin aldolase activity"/>
    <property type="evidence" value="ECO:0007669"/>
    <property type="project" value="UniProtKB-EC"/>
</dbReference>
<dbReference type="GO" id="GO:0006760">
    <property type="term" value="P:folic acid-containing compound metabolic process"/>
    <property type="evidence" value="ECO:0007669"/>
    <property type="project" value="InterPro"/>
</dbReference>
<dbReference type="EC" id="4.1.2.25" evidence="2"/>
<accession>A0A6S6TNT8</accession>
<reference evidence="2" key="1">
    <citation type="submission" date="2020-01" db="EMBL/GenBank/DDBJ databases">
        <authorList>
            <person name="Meier V. D."/>
            <person name="Meier V D."/>
        </authorList>
    </citation>
    <scope>NUCLEOTIDE SEQUENCE</scope>
    <source>
        <strain evidence="2">HLG_WM_MAG_04</strain>
    </source>
</reference>
<dbReference type="SUPFAM" id="SSF55620">
    <property type="entry name" value="Tetrahydrobiopterin biosynthesis enzymes-like"/>
    <property type="match status" value="1"/>
</dbReference>
<sequence>MTIHIEDLTFNCIIGILEFERTSSQEVVLDLKIDYDYQDNDFINYAEVITFLQQKMVKNKYELLETALNELGNQLIIEYPRTLKLTLKITKTKIIKNAKVALSKTFIKK</sequence>
<dbReference type="InterPro" id="IPR006157">
    <property type="entry name" value="FolB_dom"/>
</dbReference>
<name>A0A6S6TNT8_9BACT</name>
<evidence type="ECO:0000259" key="1">
    <source>
        <dbReference type="SMART" id="SM00905"/>
    </source>
</evidence>
<dbReference type="SMART" id="SM00905">
    <property type="entry name" value="FolB"/>
    <property type="match status" value="1"/>
</dbReference>
<feature type="domain" description="Dihydroneopterin aldolase/epimerase" evidence="1">
    <location>
        <begin position="3"/>
        <end position="104"/>
    </location>
</feature>
<protein>
    <submittedName>
        <fullName evidence="2">Dihydroneopterin aldolase (EC)</fullName>
        <ecNumber evidence="2">4.1.2.25</ecNumber>
    </submittedName>
</protein>
<evidence type="ECO:0000313" key="2">
    <source>
        <dbReference type="EMBL" id="CAA6817988.1"/>
    </source>
</evidence>
<dbReference type="Gene3D" id="3.30.1130.10">
    <property type="match status" value="1"/>
</dbReference>
<keyword evidence="2" id="KW-0456">Lyase</keyword>
<dbReference type="NCBIfam" id="TIGR00526">
    <property type="entry name" value="folB_dom"/>
    <property type="match status" value="1"/>
</dbReference>
<dbReference type="EMBL" id="CACVAX010000050">
    <property type="protein sequence ID" value="CAA6817988.1"/>
    <property type="molecule type" value="Genomic_DNA"/>
</dbReference>
<dbReference type="Pfam" id="PF02152">
    <property type="entry name" value="FolB"/>
    <property type="match status" value="1"/>
</dbReference>